<keyword evidence="5" id="KW-0732">Signal</keyword>
<dbReference type="Pfam" id="PF02630">
    <property type="entry name" value="SCO1-SenC"/>
    <property type="match status" value="1"/>
</dbReference>
<keyword evidence="3" id="KW-0479">Metal-binding</keyword>
<evidence type="ECO:0000256" key="1">
    <source>
        <dbReference type="ARBA" id="ARBA00010996"/>
    </source>
</evidence>
<feature type="signal peptide" evidence="5">
    <location>
        <begin position="1"/>
        <end position="24"/>
    </location>
</feature>
<sequence>MTLSTLSLRVLLLAALALSASLFASQDPHRDHRSDAKTAPGYHPLAFPAPKPGSYALPVIGTAPDGEVLLDTGQRTRLHQVFDDKLVVLSFIYTHCPDPNGCPLASYVLAQLQKQITQHQNLSKRVKLVSLSFDPDNDPPHILAAYGRHFRSPLGQWDFLTTEGHQQLQPILDNYNQWVTPVVGPQGQATGMLSHLLRVYLIDRQNRIRNIYSTSYLHTRLLLADLQTLAAEEPD</sequence>
<protein>
    <submittedName>
        <fullName evidence="7">Protein SCO1/2</fullName>
    </submittedName>
</protein>
<feature type="binding site" evidence="3">
    <location>
        <position position="195"/>
    </location>
    <ligand>
        <name>Cu cation</name>
        <dbReference type="ChEBI" id="CHEBI:23378"/>
    </ligand>
</feature>
<feature type="domain" description="Thioredoxin" evidence="6">
    <location>
        <begin position="50"/>
        <end position="231"/>
    </location>
</feature>
<name>A0A1G8X6V4_9GAMM</name>
<feature type="binding site" evidence="3">
    <location>
        <position position="102"/>
    </location>
    <ligand>
        <name>Cu cation</name>
        <dbReference type="ChEBI" id="CHEBI:23378"/>
    </ligand>
</feature>
<dbReference type="CDD" id="cd02968">
    <property type="entry name" value="SCO"/>
    <property type="match status" value="1"/>
</dbReference>
<keyword evidence="2 3" id="KW-0186">Copper</keyword>
<evidence type="ECO:0000256" key="3">
    <source>
        <dbReference type="PIRSR" id="PIRSR603782-1"/>
    </source>
</evidence>
<dbReference type="AlphaFoldDB" id="A0A1G8X6V4"/>
<reference evidence="8" key="1">
    <citation type="submission" date="2016-10" db="EMBL/GenBank/DDBJ databases">
        <authorList>
            <person name="Varghese N."/>
            <person name="Submissions S."/>
        </authorList>
    </citation>
    <scope>NUCLEOTIDE SEQUENCE [LARGE SCALE GENOMIC DNA]</scope>
    <source>
        <strain evidence="8">DSM 23317</strain>
    </source>
</reference>
<feature type="binding site" evidence="3">
    <location>
        <position position="96"/>
    </location>
    <ligand>
        <name>Cu cation</name>
        <dbReference type="ChEBI" id="CHEBI:23378"/>
    </ligand>
</feature>
<evidence type="ECO:0000256" key="4">
    <source>
        <dbReference type="PIRSR" id="PIRSR603782-2"/>
    </source>
</evidence>
<evidence type="ECO:0000313" key="8">
    <source>
        <dbReference type="Proteomes" id="UP000199527"/>
    </source>
</evidence>
<feature type="chain" id="PRO_5011478408" evidence="5">
    <location>
        <begin position="25"/>
        <end position="235"/>
    </location>
</feature>
<dbReference type="InterPro" id="IPR003782">
    <property type="entry name" value="SCO1/SenC"/>
</dbReference>
<dbReference type="GO" id="GO:0046872">
    <property type="term" value="F:metal ion binding"/>
    <property type="evidence" value="ECO:0007669"/>
    <property type="project" value="UniProtKB-KW"/>
</dbReference>
<keyword evidence="4" id="KW-1015">Disulfide bond</keyword>
<keyword evidence="8" id="KW-1185">Reference proteome</keyword>
<dbReference type="PROSITE" id="PS51352">
    <property type="entry name" value="THIOREDOXIN_2"/>
    <property type="match status" value="1"/>
</dbReference>
<dbReference type="InterPro" id="IPR013766">
    <property type="entry name" value="Thioredoxin_domain"/>
</dbReference>
<dbReference type="InterPro" id="IPR036249">
    <property type="entry name" value="Thioredoxin-like_sf"/>
</dbReference>
<dbReference type="PANTHER" id="PTHR12151:SF25">
    <property type="entry name" value="LINALOOL DEHYDRATASE_ISOMERASE DOMAIN-CONTAINING PROTEIN"/>
    <property type="match status" value="1"/>
</dbReference>
<evidence type="ECO:0000256" key="5">
    <source>
        <dbReference type="SAM" id="SignalP"/>
    </source>
</evidence>
<dbReference type="EMBL" id="FNEM01000014">
    <property type="protein sequence ID" value="SDJ86144.1"/>
    <property type="molecule type" value="Genomic_DNA"/>
</dbReference>
<dbReference type="Proteomes" id="UP000199527">
    <property type="component" value="Unassembled WGS sequence"/>
</dbReference>
<feature type="disulfide bond" description="Redox-active" evidence="4">
    <location>
        <begin position="96"/>
        <end position="102"/>
    </location>
</feature>
<dbReference type="RefSeq" id="WP_090366845.1">
    <property type="nucleotide sequence ID" value="NZ_FNEM01000014.1"/>
</dbReference>
<dbReference type="OrthoDB" id="9805202at2"/>
<accession>A0A1G8X6V4</accession>
<proteinExistence type="inferred from homology"/>
<dbReference type="Gene3D" id="3.40.30.10">
    <property type="entry name" value="Glutaredoxin"/>
    <property type="match status" value="1"/>
</dbReference>
<evidence type="ECO:0000259" key="6">
    <source>
        <dbReference type="PROSITE" id="PS51352"/>
    </source>
</evidence>
<organism evidence="7 8">
    <name type="scientific">Ferrimonas sediminum</name>
    <dbReference type="NCBI Taxonomy" id="718193"/>
    <lineage>
        <taxon>Bacteria</taxon>
        <taxon>Pseudomonadati</taxon>
        <taxon>Pseudomonadota</taxon>
        <taxon>Gammaproteobacteria</taxon>
        <taxon>Alteromonadales</taxon>
        <taxon>Ferrimonadaceae</taxon>
        <taxon>Ferrimonas</taxon>
    </lineage>
</organism>
<evidence type="ECO:0000313" key="7">
    <source>
        <dbReference type="EMBL" id="SDJ86144.1"/>
    </source>
</evidence>
<gene>
    <name evidence="7" type="ORF">SAMN04488540_114100</name>
</gene>
<dbReference type="PANTHER" id="PTHR12151">
    <property type="entry name" value="ELECTRON TRANSPORT PROTIN SCO1/SENC FAMILY MEMBER"/>
    <property type="match status" value="1"/>
</dbReference>
<evidence type="ECO:0000256" key="2">
    <source>
        <dbReference type="ARBA" id="ARBA00023008"/>
    </source>
</evidence>
<comment type="similarity">
    <text evidence="1">Belongs to the SCO1/2 family.</text>
</comment>
<dbReference type="SUPFAM" id="SSF52833">
    <property type="entry name" value="Thioredoxin-like"/>
    <property type="match status" value="1"/>
</dbReference>